<dbReference type="InterPro" id="IPR045865">
    <property type="entry name" value="ACT-like_dom_sf"/>
</dbReference>
<dbReference type="PANTHER" id="PTHR34875:SF6">
    <property type="entry name" value="UPF0237 PROTEIN MJ1558"/>
    <property type="match status" value="1"/>
</dbReference>
<name>A0ABU5MZ35_9BACT</name>
<accession>A0ABU5MZ35</accession>
<feature type="domain" description="ACT" evidence="1">
    <location>
        <begin position="8"/>
        <end position="82"/>
    </location>
</feature>
<organism evidence="2 3">
    <name type="scientific">Pontiella agarivorans</name>
    <dbReference type="NCBI Taxonomy" id="3038953"/>
    <lineage>
        <taxon>Bacteria</taxon>
        <taxon>Pseudomonadati</taxon>
        <taxon>Kiritimatiellota</taxon>
        <taxon>Kiritimatiellia</taxon>
        <taxon>Kiritimatiellales</taxon>
        <taxon>Pontiellaceae</taxon>
        <taxon>Pontiella</taxon>
    </lineage>
</organism>
<dbReference type="RefSeq" id="WP_322609251.1">
    <property type="nucleotide sequence ID" value="NZ_JARVCO010000010.1"/>
</dbReference>
<protein>
    <submittedName>
        <fullName evidence="2">ACT domain-containing protein</fullName>
    </submittedName>
</protein>
<sequence>MANRNNLVISVMDRDRPGIVAEVTEGISSLGGNLADLRESVLRGYFTMILVADFPAEVTVEQVQEALATGKTSHVSVESVTGTLDETERSEQVYILSAVAKDRVGLVAQVSRFCYDRSVNILDLASHVDGDQYTMMLQLEFSDTRSVKKFRSELSRFGEKSGLNLVLQHNDIFRATNEI</sequence>
<dbReference type="Pfam" id="PF13740">
    <property type="entry name" value="ACT_6"/>
    <property type="match status" value="1"/>
</dbReference>
<evidence type="ECO:0000259" key="1">
    <source>
        <dbReference type="PROSITE" id="PS51671"/>
    </source>
</evidence>
<proteinExistence type="predicted"/>
<dbReference type="EMBL" id="JARVCO010000010">
    <property type="protein sequence ID" value="MDZ8119469.1"/>
    <property type="molecule type" value="Genomic_DNA"/>
</dbReference>
<keyword evidence="3" id="KW-1185">Reference proteome</keyword>
<dbReference type="InterPro" id="IPR002912">
    <property type="entry name" value="ACT_dom"/>
</dbReference>
<dbReference type="Pfam" id="PF01842">
    <property type="entry name" value="ACT"/>
    <property type="match status" value="1"/>
</dbReference>
<gene>
    <name evidence="2" type="ORF">P9H32_12625</name>
</gene>
<reference evidence="2 3" key="1">
    <citation type="journal article" date="2024" name="Appl. Environ. Microbiol.">
        <title>Pontiella agarivorans sp. nov., a novel marine anaerobic bacterium capable of degrading macroalgal polysaccharides and fixing nitrogen.</title>
        <authorList>
            <person name="Liu N."/>
            <person name="Kivenson V."/>
            <person name="Peng X."/>
            <person name="Cui Z."/>
            <person name="Lankiewicz T.S."/>
            <person name="Gosselin K.M."/>
            <person name="English C.J."/>
            <person name="Blair E.M."/>
            <person name="O'Malley M.A."/>
            <person name="Valentine D.L."/>
        </authorList>
    </citation>
    <scope>NUCLEOTIDE SEQUENCE [LARGE SCALE GENOMIC DNA]</scope>
    <source>
        <strain evidence="2 3">NLcol2</strain>
    </source>
</reference>
<dbReference type="PROSITE" id="PS51671">
    <property type="entry name" value="ACT"/>
    <property type="match status" value="2"/>
</dbReference>
<dbReference type="PANTHER" id="PTHR34875">
    <property type="entry name" value="UPF0237 PROTEIN MJ1558"/>
    <property type="match status" value="1"/>
</dbReference>
<dbReference type="Gene3D" id="3.30.70.260">
    <property type="match status" value="2"/>
</dbReference>
<dbReference type="InterPro" id="IPR050990">
    <property type="entry name" value="UPF0237/GcvR_regulator"/>
</dbReference>
<dbReference type="Proteomes" id="UP001290861">
    <property type="component" value="Unassembled WGS sequence"/>
</dbReference>
<evidence type="ECO:0000313" key="2">
    <source>
        <dbReference type="EMBL" id="MDZ8119469.1"/>
    </source>
</evidence>
<evidence type="ECO:0000313" key="3">
    <source>
        <dbReference type="Proteomes" id="UP001290861"/>
    </source>
</evidence>
<feature type="domain" description="ACT" evidence="1">
    <location>
        <begin position="95"/>
        <end position="168"/>
    </location>
</feature>
<comment type="caution">
    <text evidence="2">The sequence shown here is derived from an EMBL/GenBank/DDBJ whole genome shotgun (WGS) entry which is preliminary data.</text>
</comment>
<dbReference type="SUPFAM" id="SSF55021">
    <property type="entry name" value="ACT-like"/>
    <property type="match status" value="2"/>
</dbReference>